<name>A0A084SL87_9BACT</name>
<proteinExistence type="predicted"/>
<dbReference type="EMBL" id="JPMI01000257">
    <property type="protein sequence ID" value="KFA89222.1"/>
    <property type="molecule type" value="Genomic_DNA"/>
</dbReference>
<sequence length="158" mass="17610">MEPLLAQCPPESRQTASRLGLRSIMQVQLVNVTEAGPDHHRATVNIKSGPVQGELIVNDEDYFKVTGEAKVFPDRVYIYFDKLHPTPEGPPVPFCGAALNDDRNRFGVETWAVMPQKGALVDPARVDRSPDAAILNFPIVFTYIQGPDNKFRPRVIIE</sequence>
<organism evidence="1 2">
    <name type="scientific">Archangium violaceum Cb vi76</name>
    <dbReference type="NCBI Taxonomy" id="1406225"/>
    <lineage>
        <taxon>Bacteria</taxon>
        <taxon>Pseudomonadati</taxon>
        <taxon>Myxococcota</taxon>
        <taxon>Myxococcia</taxon>
        <taxon>Myxococcales</taxon>
        <taxon>Cystobacterineae</taxon>
        <taxon>Archangiaceae</taxon>
        <taxon>Archangium</taxon>
    </lineage>
</organism>
<gene>
    <name evidence="1" type="ORF">Q664_36465</name>
</gene>
<evidence type="ECO:0000313" key="2">
    <source>
        <dbReference type="Proteomes" id="UP000028547"/>
    </source>
</evidence>
<dbReference type="Proteomes" id="UP000028547">
    <property type="component" value="Unassembled WGS sequence"/>
</dbReference>
<evidence type="ECO:0000313" key="1">
    <source>
        <dbReference type="EMBL" id="KFA89222.1"/>
    </source>
</evidence>
<dbReference type="AlphaFoldDB" id="A0A084SL87"/>
<accession>A0A084SL87</accession>
<protein>
    <submittedName>
        <fullName evidence="1">Uncharacterized protein</fullName>
    </submittedName>
</protein>
<reference evidence="1 2" key="1">
    <citation type="submission" date="2014-07" db="EMBL/GenBank/DDBJ databases">
        <title>Draft Genome Sequence of Gephyronic Acid Producer, Cystobacter violaceus Strain Cb vi76.</title>
        <authorList>
            <person name="Stevens D.C."/>
            <person name="Young J."/>
            <person name="Carmichael R."/>
            <person name="Tan J."/>
            <person name="Taylor R.E."/>
        </authorList>
    </citation>
    <scope>NUCLEOTIDE SEQUENCE [LARGE SCALE GENOMIC DNA]</scope>
    <source>
        <strain evidence="1 2">Cb vi76</strain>
    </source>
</reference>
<comment type="caution">
    <text evidence="1">The sequence shown here is derived from an EMBL/GenBank/DDBJ whole genome shotgun (WGS) entry which is preliminary data.</text>
</comment>